<gene>
    <name evidence="1" type="ORF">CEXT_235321</name>
</gene>
<sequence>MPVTHSSAPFCLSRSQLFPSKGSRLPQPTRIVPSFLQYTKLVKPFLTLKVLSNLFSEVLLFVPQPLIWYVNNPIAAKVSRNDCHESLPRTPDCRIDLKNAKPP</sequence>
<protein>
    <submittedName>
        <fullName evidence="1">Uncharacterized protein</fullName>
    </submittedName>
</protein>
<evidence type="ECO:0000313" key="1">
    <source>
        <dbReference type="EMBL" id="GIZ02754.1"/>
    </source>
</evidence>
<dbReference type="EMBL" id="BPLR01001498">
    <property type="protein sequence ID" value="GIZ02754.1"/>
    <property type="molecule type" value="Genomic_DNA"/>
</dbReference>
<evidence type="ECO:0000313" key="2">
    <source>
        <dbReference type="Proteomes" id="UP001054945"/>
    </source>
</evidence>
<organism evidence="1 2">
    <name type="scientific">Caerostris extrusa</name>
    <name type="common">Bark spider</name>
    <name type="synonym">Caerostris bankana</name>
    <dbReference type="NCBI Taxonomy" id="172846"/>
    <lineage>
        <taxon>Eukaryota</taxon>
        <taxon>Metazoa</taxon>
        <taxon>Ecdysozoa</taxon>
        <taxon>Arthropoda</taxon>
        <taxon>Chelicerata</taxon>
        <taxon>Arachnida</taxon>
        <taxon>Araneae</taxon>
        <taxon>Araneomorphae</taxon>
        <taxon>Entelegynae</taxon>
        <taxon>Araneoidea</taxon>
        <taxon>Araneidae</taxon>
        <taxon>Caerostris</taxon>
    </lineage>
</organism>
<dbReference type="AlphaFoldDB" id="A0AAV4Y9D0"/>
<accession>A0AAV4Y9D0</accession>
<dbReference type="Proteomes" id="UP001054945">
    <property type="component" value="Unassembled WGS sequence"/>
</dbReference>
<name>A0AAV4Y9D0_CAEEX</name>
<keyword evidence="2" id="KW-1185">Reference proteome</keyword>
<proteinExistence type="predicted"/>
<reference evidence="1 2" key="1">
    <citation type="submission" date="2021-06" db="EMBL/GenBank/DDBJ databases">
        <title>Caerostris extrusa draft genome.</title>
        <authorList>
            <person name="Kono N."/>
            <person name="Arakawa K."/>
        </authorList>
    </citation>
    <scope>NUCLEOTIDE SEQUENCE [LARGE SCALE GENOMIC DNA]</scope>
</reference>
<comment type="caution">
    <text evidence="1">The sequence shown here is derived from an EMBL/GenBank/DDBJ whole genome shotgun (WGS) entry which is preliminary data.</text>
</comment>